<dbReference type="PANTHER" id="PTHR12689:SF4">
    <property type="entry name" value="PROTEIN AAR2 HOMOLOG"/>
    <property type="match status" value="1"/>
</dbReference>
<dbReference type="Gramene" id="OBART04G01400.1">
    <property type="protein sequence ID" value="OBART04G01400.1"/>
    <property type="gene ID" value="OBART04G01400"/>
</dbReference>
<dbReference type="Gene3D" id="1.25.40.550">
    <property type="entry name" value="Aar2, C-terminal domain-like"/>
    <property type="match status" value="1"/>
</dbReference>
<evidence type="ECO:0008006" key="6">
    <source>
        <dbReference type="Google" id="ProtNLM"/>
    </source>
</evidence>
<evidence type="ECO:0000259" key="2">
    <source>
        <dbReference type="Pfam" id="PF05282"/>
    </source>
</evidence>
<dbReference type="HOGENOM" id="CLU_036039_1_0_1"/>
<proteinExistence type="inferred from homology"/>
<comment type="similarity">
    <text evidence="1">Belongs to the AAR2 family.</text>
</comment>
<accession>A0A0D3FS72</accession>
<dbReference type="PANTHER" id="PTHR12689">
    <property type="entry name" value="A1 CISTRON SPLICING FACTOR AAR2-RELATED"/>
    <property type="match status" value="1"/>
</dbReference>
<dbReference type="CDD" id="cd13777">
    <property type="entry name" value="Aar2_N"/>
    <property type="match status" value="1"/>
</dbReference>
<name>A0A0D3FS72_9ORYZ</name>
<dbReference type="InterPro" id="IPR033648">
    <property type="entry name" value="AAR2_C"/>
</dbReference>
<dbReference type="GO" id="GO:0010445">
    <property type="term" value="C:nuclear dicing body"/>
    <property type="evidence" value="ECO:0007669"/>
    <property type="project" value="EnsemblPlants"/>
</dbReference>
<dbReference type="GO" id="GO:0000244">
    <property type="term" value="P:spliceosomal tri-snRNP complex assembly"/>
    <property type="evidence" value="ECO:0007669"/>
    <property type="project" value="TreeGrafter"/>
</dbReference>
<dbReference type="Pfam" id="PF20981">
    <property type="entry name" value="AAR2_1st"/>
    <property type="match status" value="1"/>
</dbReference>
<dbReference type="EnsemblPlants" id="OBART04G01400.2">
    <property type="protein sequence ID" value="OBART04G01400.2"/>
    <property type="gene ID" value="OBART04G01400"/>
</dbReference>
<evidence type="ECO:0000256" key="1">
    <source>
        <dbReference type="ARBA" id="ARBA00006281"/>
    </source>
</evidence>
<dbReference type="InterPro" id="IPR007946">
    <property type="entry name" value="AAR2"/>
</dbReference>
<keyword evidence="5" id="KW-1185">Reference proteome</keyword>
<dbReference type="EnsemblPlants" id="OBART04G01400.1">
    <property type="protein sequence ID" value="OBART04G01400.1"/>
    <property type="gene ID" value="OBART04G01400"/>
</dbReference>
<dbReference type="InterPro" id="IPR038516">
    <property type="entry name" value="AAR2_N_sf"/>
</dbReference>
<reference evidence="4" key="2">
    <citation type="submission" date="2015-03" db="UniProtKB">
        <authorList>
            <consortium name="EnsemblPlants"/>
        </authorList>
    </citation>
    <scope>IDENTIFICATION</scope>
</reference>
<dbReference type="STRING" id="65489.A0A0D3FS72"/>
<evidence type="ECO:0000313" key="4">
    <source>
        <dbReference type="EnsemblPlants" id="OBART04G01400.1"/>
    </source>
</evidence>
<reference evidence="4" key="1">
    <citation type="journal article" date="2009" name="Rice">
        <title>De Novo Next Generation Sequencing of Plant Genomes.</title>
        <authorList>
            <person name="Rounsley S."/>
            <person name="Marri P.R."/>
            <person name="Yu Y."/>
            <person name="He R."/>
            <person name="Sisneros N."/>
            <person name="Goicoechea J.L."/>
            <person name="Lee S.J."/>
            <person name="Angelova A."/>
            <person name="Kudrna D."/>
            <person name="Luo M."/>
            <person name="Affourtit J."/>
            <person name="Desany B."/>
            <person name="Knight J."/>
            <person name="Niazi F."/>
            <person name="Egholm M."/>
            <person name="Wing R.A."/>
        </authorList>
    </citation>
    <scope>NUCLEOTIDE SEQUENCE [LARGE SCALE GENOMIC DNA]</scope>
    <source>
        <strain evidence="4">IRGC 105608</strain>
    </source>
</reference>
<feature type="domain" description="AAR2 C-terminal" evidence="2">
    <location>
        <begin position="227"/>
        <end position="370"/>
    </location>
</feature>
<dbReference type="PaxDb" id="65489-OBART04G01400.1"/>
<dbReference type="AlphaFoldDB" id="A0A0D3FS72"/>
<dbReference type="CDD" id="cd13778">
    <property type="entry name" value="Aar2_C"/>
    <property type="match status" value="1"/>
</dbReference>
<protein>
    <recommendedName>
        <fullName evidence="6">Protein AAR2 homolog</fullName>
    </recommendedName>
</protein>
<organism evidence="4">
    <name type="scientific">Oryza barthii</name>
    <dbReference type="NCBI Taxonomy" id="65489"/>
    <lineage>
        <taxon>Eukaryota</taxon>
        <taxon>Viridiplantae</taxon>
        <taxon>Streptophyta</taxon>
        <taxon>Embryophyta</taxon>
        <taxon>Tracheophyta</taxon>
        <taxon>Spermatophyta</taxon>
        <taxon>Magnoliopsida</taxon>
        <taxon>Liliopsida</taxon>
        <taxon>Poales</taxon>
        <taxon>Poaceae</taxon>
        <taxon>BOP clade</taxon>
        <taxon>Oryzoideae</taxon>
        <taxon>Oryzeae</taxon>
        <taxon>Oryzinae</taxon>
        <taxon>Oryza</taxon>
    </lineage>
</organism>
<dbReference type="Gene3D" id="2.60.34.20">
    <property type="match status" value="1"/>
</dbReference>
<dbReference type="GO" id="GO:0070877">
    <property type="term" value="C:microprocessor complex"/>
    <property type="evidence" value="ECO:0007669"/>
    <property type="project" value="EnsemblPlants"/>
</dbReference>
<feature type="domain" description="AAR2 N-terminal" evidence="3">
    <location>
        <begin position="23"/>
        <end position="177"/>
    </location>
</feature>
<dbReference type="InterPro" id="IPR033647">
    <property type="entry name" value="Aar2_N"/>
</dbReference>
<evidence type="ECO:0000259" key="3">
    <source>
        <dbReference type="Pfam" id="PF20981"/>
    </source>
</evidence>
<evidence type="ECO:0000313" key="5">
    <source>
        <dbReference type="Proteomes" id="UP000026960"/>
    </source>
</evidence>
<dbReference type="InterPro" id="IPR038514">
    <property type="entry name" value="AAR2_C_sf"/>
</dbReference>
<dbReference type="Proteomes" id="UP000026960">
    <property type="component" value="Chromosome 4"/>
</dbReference>
<dbReference type="Gramene" id="OBART04G01400.2">
    <property type="protein sequence ID" value="OBART04G01400.2"/>
    <property type="gene ID" value="OBART04G01400"/>
</dbReference>
<dbReference type="FunFam" id="1.25.40.550:FF:000002">
    <property type="entry name" value="AAR2 protein family"/>
    <property type="match status" value="1"/>
</dbReference>
<dbReference type="eggNOG" id="KOG3937">
    <property type="taxonomic scope" value="Eukaryota"/>
</dbReference>
<sequence>MSSGGGAAAAVDPEAATELVRKGATLLLLDVPQRTLLGVDTQVFSVGPKFKGIKMVPPGPHFLYYCSPNSYGQNNLHEKPHIDYSSTICDPFRHANEFAPTVGFFLTTHPSEVIVRKWHAQEERLIKLPEEEEIRYSEAVRHFEFDSQLGPYNLDSFGDWKQLSSYLSQSVIERLEPIGGEITIAWESSWMDKAPQTDMERRLMDQLKDGKFAKNAPVQSERRGCYYTTIPASIKHSNISGDELTALNLDKTCLLESVLAKNYQGQEDLLLGELQFAFIAFMMGQSLEAFMQWKALVSLLLSCSEAFIRAIYYQLKHGFQHTQDNRSGEEMGNSLFLDEAWFSRDIFLYRLSKTRKLKSLLETTFGWDLDNNTVNLIDEDDEFAPVVVEMDGS</sequence>
<dbReference type="Pfam" id="PF05282">
    <property type="entry name" value="AAR2"/>
    <property type="match status" value="1"/>
</dbReference>